<evidence type="ECO:0000313" key="4">
    <source>
        <dbReference type="Proteomes" id="UP000008895"/>
    </source>
</evidence>
<name>F9YR62_CAPCC</name>
<dbReference type="STRING" id="860228.Ccan_02980"/>
<dbReference type="eggNOG" id="COG3439">
    <property type="taxonomic scope" value="Bacteria"/>
</dbReference>
<feature type="domain" description="DUF302" evidence="2">
    <location>
        <begin position="81"/>
        <end position="139"/>
    </location>
</feature>
<proteinExistence type="predicted"/>
<keyword evidence="1" id="KW-0732">Signal</keyword>
<sequence>MQNQPTKITNKIFLSINKYKIIKPMRTFLLLFMSLLLPTTLFSQDTCTTSHSVVSSYDFDETLKRLKLTFEEKNLTLFAEIDHTAHAEKVSLPLTSATVLLVGNPKAGTPLMQQNVEIAIELPLKILVFKKEGTAQVYVHFKKLVPLAKQYFSSNDAQLHASLKQIENTMIRLIEQTVMEK</sequence>
<evidence type="ECO:0000313" key="3">
    <source>
        <dbReference type="EMBL" id="AEK22420.1"/>
    </source>
</evidence>
<dbReference type="PANTHER" id="PTHR38342:SF2">
    <property type="entry name" value="INNER MEMBRANE OR EXPORTED"/>
    <property type="match status" value="1"/>
</dbReference>
<dbReference type="SUPFAM" id="SSF103247">
    <property type="entry name" value="TT1751-like"/>
    <property type="match status" value="1"/>
</dbReference>
<dbReference type="Gene3D" id="3.30.310.70">
    <property type="entry name" value="TT1751-like domain"/>
    <property type="match status" value="1"/>
</dbReference>
<feature type="chain" id="PRO_5003392321" evidence="1">
    <location>
        <begin position="44"/>
        <end position="181"/>
    </location>
</feature>
<dbReference type="InterPro" id="IPR005180">
    <property type="entry name" value="DUF302"/>
</dbReference>
<dbReference type="Proteomes" id="UP000008895">
    <property type="component" value="Chromosome"/>
</dbReference>
<feature type="signal peptide" evidence="1">
    <location>
        <begin position="1"/>
        <end position="43"/>
    </location>
</feature>
<dbReference type="EMBL" id="CP002113">
    <property type="protein sequence ID" value="AEK22420.1"/>
    <property type="molecule type" value="Genomic_DNA"/>
</dbReference>
<dbReference type="KEGG" id="ccm:Ccan_02980"/>
<dbReference type="Pfam" id="PF03625">
    <property type="entry name" value="DUF302"/>
    <property type="match status" value="1"/>
</dbReference>
<dbReference type="AlphaFoldDB" id="F9YR62"/>
<organism evidence="3 4">
    <name type="scientific">Capnocytophaga canimorsus (strain 5)</name>
    <dbReference type="NCBI Taxonomy" id="860228"/>
    <lineage>
        <taxon>Bacteria</taxon>
        <taxon>Pseudomonadati</taxon>
        <taxon>Bacteroidota</taxon>
        <taxon>Flavobacteriia</taxon>
        <taxon>Flavobacteriales</taxon>
        <taxon>Flavobacteriaceae</taxon>
        <taxon>Capnocytophaga</taxon>
    </lineage>
</organism>
<dbReference type="HOGENOM" id="CLU_116237_1_1_10"/>
<accession>F9YR62</accession>
<evidence type="ECO:0000259" key="2">
    <source>
        <dbReference type="Pfam" id="PF03625"/>
    </source>
</evidence>
<dbReference type="PANTHER" id="PTHR38342">
    <property type="entry name" value="SLR5037 PROTEIN"/>
    <property type="match status" value="1"/>
</dbReference>
<dbReference type="CDD" id="cd14797">
    <property type="entry name" value="DUF302"/>
    <property type="match status" value="1"/>
</dbReference>
<keyword evidence="4" id="KW-1185">Reference proteome</keyword>
<evidence type="ECO:0000256" key="1">
    <source>
        <dbReference type="SAM" id="SignalP"/>
    </source>
</evidence>
<dbReference type="InterPro" id="IPR035923">
    <property type="entry name" value="TT1751-like_sf"/>
</dbReference>
<protein>
    <submittedName>
        <fullName evidence="3">Protein crcB-like protein 2</fullName>
    </submittedName>
</protein>
<reference evidence="3 4" key="1">
    <citation type="journal article" date="2011" name="J. Bacteriol.">
        <title>Complete genome sequence of the dog commensal and human pathogen Capnocytophaga canimorsus strain 5.</title>
        <authorList>
            <person name="Manfredi P."/>
            <person name="Pagni M."/>
            <person name="Cornelis G.R."/>
        </authorList>
    </citation>
    <scope>NUCLEOTIDE SEQUENCE [LARGE SCALE GENOMIC DNA]</scope>
    <source>
        <strain evidence="4">5</strain>
    </source>
</reference>
<gene>
    <name evidence="3" type="ordered locus">Ccan_02980</name>
</gene>